<dbReference type="GO" id="GO:0098797">
    <property type="term" value="C:plasma membrane protein complex"/>
    <property type="evidence" value="ECO:0007669"/>
    <property type="project" value="TreeGrafter"/>
</dbReference>
<evidence type="ECO:0000256" key="4">
    <source>
        <dbReference type="ARBA" id="ARBA00022837"/>
    </source>
</evidence>
<dbReference type="PROSITE" id="PS00018">
    <property type="entry name" value="EF_HAND_1"/>
    <property type="match status" value="1"/>
</dbReference>
<gene>
    <name evidence="7" type="ORF">CAMP_LOCUS4233</name>
</gene>
<dbReference type="InterPro" id="IPR052266">
    <property type="entry name" value="Miro-EF-hand_domain"/>
</dbReference>
<keyword evidence="4" id="KW-0106">Calcium</keyword>
<protein>
    <recommendedName>
        <fullName evidence="6">EF-hand domain-containing protein</fullName>
    </recommendedName>
</protein>
<dbReference type="InterPro" id="IPR002048">
    <property type="entry name" value="EF_hand_dom"/>
</dbReference>
<dbReference type="InterPro" id="IPR018247">
    <property type="entry name" value="EF_Hand_1_Ca_BS"/>
</dbReference>
<comment type="caution">
    <text evidence="7">The sequence shown here is derived from an EMBL/GenBank/DDBJ whole genome shotgun (WGS) entry which is preliminary data.</text>
</comment>
<evidence type="ECO:0000259" key="6">
    <source>
        <dbReference type="PROSITE" id="PS50222"/>
    </source>
</evidence>
<name>A0A9P1MZ66_9PELO</name>
<dbReference type="GO" id="GO:0005509">
    <property type="term" value="F:calcium ion binding"/>
    <property type="evidence" value="ECO:0007669"/>
    <property type="project" value="InterPro"/>
</dbReference>
<accession>A0A9P1MZ66</accession>
<dbReference type="GO" id="GO:1903569">
    <property type="term" value="P:positive regulation of protein localization to ciliary membrane"/>
    <property type="evidence" value="ECO:0007669"/>
    <property type="project" value="TreeGrafter"/>
</dbReference>
<dbReference type="EMBL" id="CANHGI010000002">
    <property type="protein sequence ID" value="CAI5441596.1"/>
    <property type="molecule type" value="Genomic_DNA"/>
</dbReference>
<evidence type="ECO:0000256" key="2">
    <source>
        <dbReference type="ARBA" id="ARBA00022723"/>
    </source>
</evidence>
<sequence>MAYKILSCCGKTVVQSHLRTEWPLNTQKIGCDRLFDIFVRLGDLCIEEHELEKMRNRKITPKQILDTITETSMFSKMAVEEIIKQFVNEEGFINIEKLVQVTQSSRDDVLGKLMTNDPNPTVTEDVSDLEEEETEQLEIKPTTFATVKPEVELKAVVGPLRAHVTELRGCLAINPKLQSIAYKINCENTTTCEVVLNVAKNSDVPFGNFENDLFLIARNDDHFCISGFLANDGFYSTGIMEIVGGTELIVVAMGTSITRRKSTRERVTLVEEDGKLSKRFKITLMNIFESFDVDKNGVLDRNELNHYTLASGDDSLTDEEWKLYTDNFDFRDGGITLDGFLKMHQVEAADTSEHVISDLWHSLNCLGYDSELQLIFGCSYDITIHHDDPITIKSDLQFMKRADRTYILEKLYHIGEVYEDYYGLHPHLYQADYFGLMIAKKDGTKAKIKLSILNAKNVRWNIPHSNNDAIHIADSDNEYVLLATYTITDNEYSLSFKFDDVE</sequence>
<dbReference type="PROSITE" id="PS50222">
    <property type="entry name" value="EF_HAND_2"/>
    <property type="match status" value="1"/>
</dbReference>
<dbReference type="PANTHER" id="PTHR46819:SF1">
    <property type="entry name" value="EF-HAND CALCIUM-BINDING DOMAIN-CONTAINING PROTEIN 7"/>
    <property type="match status" value="1"/>
</dbReference>
<keyword evidence="8" id="KW-1185">Reference proteome</keyword>
<evidence type="ECO:0000256" key="5">
    <source>
        <dbReference type="ARBA" id="ARBA00023136"/>
    </source>
</evidence>
<dbReference type="PANTHER" id="PTHR46819">
    <property type="entry name" value="EF-HAND CALCIUM-BINDING DOMAIN-CONTAINING PROTEIN 7"/>
    <property type="match status" value="1"/>
</dbReference>
<dbReference type="OrthoDB" id="26525at2759"/>
<dbReference type="SUPFAM" id="SSF47473">
    <property type="entry name" value="EF-hand"/>
    <property type="match status" value="1"/>
</dbReference>
<evidence type="ECO:0000313" key="7">
    <source>
        <dbReference type="EMBL" id="CAI5441596.1"/>
    </source>
</evidence>
<keyword evidence="2" id="KW-0479">Metal-binding</keyword>
<dbReference type="AlphaFoldDB" id="A0A9P1MZ66"/>
<dbReference type="Gene3D" id="1.10.238.10">
    <property type="entry name" value="EF-hand"/>
    <property type="match status" value="1"/>
</dbReference>
<reference evidence="7" key="1">
    <citation type="submission" date="2022-11" db="EMBL/GenBank/DDBJ databases">
        <authorList>
            <person name="Kikuchi T."/>
        </authorList>
    </citation>
    <scope>NUCLEOTIDE SEQUENCE</scope>
    <source>
        <strain evidence="7">PS1010</strain>
    </source>
</reference>
<dbReference type="GO" id="GO:0060170">
    <property type="term" value="C:ciliary membrane"/>
    <property type="evidence" value="ECO:0007669"/>
    <property type="project" value="TreeGrafter"/>
</dbReference>
<evidence type="ECO:0000256" key="3">
    <source>
        <dbReference type="ARBA" id="ARBA00022737"/>
    </source>
</evidence>
<dbReference type="InterPro" id="IPR011992">
    <property type="entry name" value="EF-hand-dom_pair"/>
</dbReference>
<evidence type="ECO:0000256" key="1">
    <source>
        <dbReference type="ARBA" id="ARBA00004370"/>
    </source>
</evidence>
<feature type="domain" description="EF-hand" evidence="6">
    <location>
        <begin position="279"/>
        <end position="314"/>
    </location>
</feature>
<keyword evidence="3" id="KW-0677">Repeat</keyword>
<keyword evidence="5" id="KW-0472">Membrane</keyword>
<comment type="subcellular location">
    <subcellularLocation>
        <location evidence="1">Membrane</location>
    </subcellularLocation>
</comment>
<dbReference type="Proteomes" id="UP001152747">
    <property type="component" value="Unassembled WGS sequence"/>
</dbReference>
<evidence type="ECO:0000313" key="8">
    <source>
        <dbReference type="Proteomes" id="UP001152747"/>
    </source>
</evidence>
<proteinExistence type="predicted"/>
<organism evidence="7 8">
    <name type="scientific">Caenorhabditis angaria</name>
    <dbReference type="NCBI Taxonomy" id="860376"/>
    <lineage>
        <taxon>Eukaryota</taxon>
        <taxon>Metazoa</taxon>
        <taxon>Ecdysozoa</taxon>
        <taxon>Nematoda</taxon>
        <taxon>Chromadorea</taxon>
        <taxon>Rhabditida</taxon>
        <taxon>Rhabditina</taxon>
        <taxon>Rhabditomorpha</taxon>
        <taxon>Rhabditoidea</taxon>
        <taxon>Rhabditidae</taxon>
        <taxon>Peloderinae</taxon>
        <taxon>Caenorhabditis</taxon>
    </lineage>
</organism>